<comment type="caution">
    <text evidence="7">The sequence shown here is derived from an EMBL/GenBank/DDBJ whole genome shotgun (WGS) entry which is preliminary data.</text>
</comment>
<dbReference type="AlphaFoldDB" id="A0AAW1RTR3"/>
<evidence type="ECO:0000313" key="8">
    <source>
        <dbReference type="Proteomes" id="UP001438707"/>
    </source>
</evidence>
<evidence type="ECO:0000256" key="3">
    <source>
        <dbReference type="ARBA" id="ARBA00023123"/>
    </source>
</evidence>
<keyword evidence="3" id="KW-0518">Myosin</keyword>
<protein>
    <submittedName>
        <fullName evidence="7">Uncharacterized protein</fullName>
    </submittedName>
</protein>
<feature type="region of interest" description="Disordered" evidence="6">
    <location>
        <begin position="99"/>
        <end position="144"/>
    </location>
</feature>
<evidence type="ECO:0000256" key="1">
    <source>
        <dbReference type="ARBA" id="ARBA00004496"/>
    </source>
</evidence>
<feature type="compositionally biased region" description="Polar residues" evidence="6">
    <location>
        <begin position="484"/>
        <end position="499"/>
    </location>
</feature>
<proteinExistence type="predicted"/>
<keyword evidence="5" id="KW-0175">Coiled coil</keyword>
<evidence type="ECO:0000256" key="6">
    <source>
        <dbReference type="SAM" id="MobiDB-lite"/>
    </source>
</evidence>
<reference evidence="7 8" key="1">
    <citation type="journal article" date="2024" name="Nat. Commun.">
        <title>Phylogenomics reveals the evolutionary origins of lichenization in chlorophyte algae.</title>
        <authorList>
            <person name="Puginier C."/>
            <person name="Libourel C."/>
            <person name="Otte J."/>
            <person name="Skaloud P."/>
            <person name="Haon M."/>
            <person name="Grisel S."/>
            <person name="Petersen M."/>
            <person name="Berrin J.G."/>
            <person name="Delaux P.M."/>
            <person name="Dal Grande F."/>
            <person name="Keller J."/>
        </authorList>
    </citation>
    <scope>NUCLEOTIDE SEQUENCE [LARGE SCALE GENOMIC DNA]</scope>
    <source>
        <strain evidence="7 8">SAG 2145</strain>
    </source>
</reference>
<dbReference type="PANTHER" id="PTHR46349:SF6">
    <property type="entry name" value="MYOSIN-6-LIKE"/>
    <property type="match status" value="1"/>
</dbReference>
<feature type="region of interest" description="Disordered" evidence="6">
    <location>
        <begin position="478"/>
        <end position="499"/>
    </location>
</feature>
<feature type="compositionally biased region" description="Basic and acidic residues" evidence="6">
    <location>
        <begin position="99"/>
        <end position="132"/>
    </location>
</feature>
<feature type="region of interest" description="Disordered" evidence="6">
    <location>
        <begin position="403"/>
        <end position="445"/>
    </location>
</feature>
<keyword evidence="4" id="KW-0505">Motor protein</keyword>
<organism evidence="7 8">
    <name type="scientific">Apatococcus lobatus</name>
    <dbReference type="NCBI Taxonomy" id="904363"/>
    <lineage>
        <taxon>Eukaryota</taxon>
        <taxon>Viridiplantae</taxon>
        <taxon>Chlorophyta</taxon>
        <taxon>core chlorophytes</taxon>
        <taxon>Trebouxiophyceae</taxon>
        <taxon>Chlorellales</taxon>
        <taxon>Chlorellaceae</taxon>
        <taxon>Apatococcus</taxon>
    </lineage>
</organism>
<feature type="region of interest" description="Disordered" evidence="6">
    <location>
        <begin position="521"/>
        <end position="545"/>
    </location>
</feature>
<feature type="coiled-coil region" evidence="5">
    <location>
        <begin position="547"/>
        <end position="574"/>
    </location>
</feature>
<dbReference type="Proteomes" id="UP001438707">
    <property type="component" value="Unassembled WGS sequence"/>
</dbReference>
<feature type="compositionally biased region" description="Low complexity" evidence="6">
    <location>
        <begin position="528"/>
        <end position="539"/>
    </location>
</feature>
<feature type="region of interest" description="Disordered" evidence="6">
    <location>
        <begin position="340"/>
        <end position="359"/>
    </location>
</feature>
<comment type="subcellular location">
    <subcellularLocation>
        <location evidence="1">Cytoplasm</location>
    </subcellularLocation>
</comment>
<evidence type="ECO:0000256" key="2">
    <source>
        <dbReference type="ARBA" id="ARBA00022490"/>
    </source>
</evidence>
<evidence type="ECO:0000256" key="4">
    <source>
        <dbReference type="ARBA" id="ARBA00023175"/>
    </source>
</evidence>
<dbReference type="PANTHER" id="PTHR46349">
    <property type="entry name" value="CINGULIN-LIKE PROTEIN 1-RELATED"/>
    <property type="match status" value="1"/>
</dbReference>
<accession>A0AAW1RTR3</accession>
<keyword evidence="8" id="KW-1185">Reference proteome</keyword>
<keyword evidence="2" id="KW-0963">Cytoplasm</keyword>
<feature type="coiled-coil region" evidence="5">
    <location>
        <begin position="14"/>
        <end position="41"/>
    </location>
</feature>
<name>A0AAW1RTR3_9CHLO</name>
<evidence type="ECO:0000256" key="5">
    <source>
        <dbReference type="SAM" id="Coils"/>
    </source>
</evidence>
<evidence type="ECO:0000313" key="7">
    <source>
        <dbReference type="EMBL" id="KAK9836747.1"/>
    </source>
</evidence>
<dbReference type="EMBL" id="JALJOS010000007">
    <property type="protein sequence ID" value="KAK9836747.1"/>
    <property type="molecule type" value="Genomic_DNA"/>
</dbReference>
<gene>
    <name evidence="7" type="ORF">WJX74_007395</name>
</gene>
<sequence>MNGSSVSQAAAVALRQLQSQLAAAYAENAKLQEEQAAVRADARAEIDGRQAEIDAARAHSRDQAKQLSEMFAMLQEMKDALQSTADDNGRLHERLAAEARKQDGLQDELAKSRHVHEEAERRVRRAEGRAAEAETAVQRAESEAADLRTAASMASRKAEDRSAAAHHLRCQLEAVQADAEAGSSNYARQIWEMEARNRQLQEQLRESRSAQPEIAAAQERCRVLSRELEAQRRACADAESAKGQSETALTAMHKDLDIRTKAMQALEAESTTLKQTSDHHIKQLEQVQAAAHQAQAALADEKTQKSGLSRALRRAEHGLSRVLSLNQSLVEAFTGVRHEAQPASAAAHPILSPHPAPAQPPARLGQIAYTSPLPSCRIGSPKRARGSWNIHLDADAIGAHWQAATSDSMADEAPSPAHPVQGRAGDPGRHGQKTTRAGGRSRPRLCSARVLELSAPKRVPVSASAGVSGEHTCCHHHSTSGSCWQPQQHQPRSSKPAPQNSCHTNCWRQCCREATASGHGAARRAHRPPCSTSKSPKPSSKARHRTREQMQSVLMSLEDELGALDLQYADMLRRAQLSPEGLCLDSADDFEFEAHQEEVARATAQILDAMHRKGVQIQQLRDYCRLMGP</sequence>
<dbReference type="GO" id="GO:0005923">
    <property type="term" value="C:bicellular tight junction"/>
    <property type="evidence" value="ECO:0007669"/>
    <property type="project" value="TreeGrafter"/>
</dbReference>
<feature type="coiled-coil region" evidence="5">
    <location>
        <begin position="183"/>
        <end position="241"/>
    </location>
</feature>